<protein>
    <submittedName>
        <fullName evidence="2">BQ5605_C027g10382 protein</fullName>
    </submittedName>
</protein>
<sequence>MTQVGQTKENITVALSLDNRPNQPGNLTLHSAPASSWAKHNFDFQFSGPAQQCGTQALCRSFEAEHRWNAYKCEEEQNEYKYVLDVDGNGRSGRFRHLMASNSLVLAPRSAASELSTERDTDVLLVQYTRAMERDPNDYHSMDYNESDSAAASTTRRLPS</sequence>
<feature type="compositionally biased region" description="Polar residues" evidence="1">
    <location>
        <begin position="147"/>
        <end position="160"/>
    </location>
</feature>
<organism evidence="2 3">
    <name type="scientific">Microbotryum silenes-dioicae</name>
    <dbReference type="NCBI Taxonomy" id="796604"/>
    <lineage>
        <taxon>Eukaryota</taxon>
        <taxon>Fungi</taxon>
        <taxon>Dikarya</taxon>
        <taxon>Basidiomycota</taxon>
        <taxon>Pucciniomycotina</taxon>
        <taxon>Microbotryomycetes</taxon>
        <taxon>Microbotryales</taxon>
        <taxon>Microbotryaceae</taxon>
        <taxon>Microbotryum</taxon>
    </lineage>
</organism>
<reference evidence="2 3" key="1">
    <citation type="submission" date="2016-11" db="EMBL/GenBank/DDBJ databases">
        <authorList>
            <person name="Jaros S."/>
            <person name="Januszkiewicz K."/>
            <person name="Wedrychowicz H."/>
        </authorList>
    </citation>
    <scope>NUCLEOTIDE SEQUENCE [LARGE SCALE GENOMIC DNA]</scope>
</reference>
<accession>A0A2X0NG24</accession>
<keyword evidence="3" id="KW-1185">Reference proteome</keyword>
<evidence type="ECO:0000313" key="2">
    <source>
        <dbReference type="EMBL" id="SGZ28588.1"/>
    </source>
</evidence>
<evidence type="ECO:0000256" key="1">
    <source>
        <dbReference type="SAM" id="MobiDB-lite"/>
    </source>
</evidence>
<dbReference type="AlphaFoldDB" id="A0A2X0NG24"/>
<feature type="region of interest" description="Disordered" evidence="1">
    <location>
        <begin position="136"/>
        <end position="160"/>
    </location>
</feature>
<evidence type="ECO:0000313" key="3">
    <source>
        <dbReference type="Proteomes" id="UP000249464"/>
    </source>
</evidence>
<name>A0A2X0NG24_9BASI</name>
<dbReference type="Proteomes" id="UP000249464">
    <property type="component" value="Unassembled WGS sequence"/>
</dbReference>
<dbReference type="EMBL" id="FQNC01000089">
    <property type="protein sequence ID" value="SGZ28588.1"/>
    <property type="molecule type" value="Genomic_DNA"/>
</dbReference>
<proteinExistence type="predicted"/>
<gene>
    <name evidence="2" type="primary">BQ5605_C027g10382</name>
    <name evidence="2" type="ORF">BQ5605_C027G10382</name>
</gene>